<dbReference type="SUPFAM" id="SSF50199">
    <property type="entry name" value="Staphylococcal nuclease"/>
    <property type="match status" value="1"/>
</dbReference>
<name>A0ABT5SU08_9PSEU</name>
<dbReference type="InterPro" id="IPR035437">
    <property type="entry name" value="SNase_OB-fold_sf"/>
</dbReference>
<feature type="region of interest" description="Disordered" evidence="1">
    <location>
        <begin position="86"/>
        <end position="172"/>
    </location>
</feature>
<dbReference type="Gene3D" id="2.40.50.90">
    <property type="match status" value="1"/>
</dbReference>
<protein>
    <submittedName>
        <fullName evidence="2">Thermonuclease family protein</fullName>
    </submittedName>
</protein>
<proteinExistence type="predicted"/>
<evidence type="ECO:0000256" key="1">
    <source>
        <dbReference type="SAM" id="MobiDB-lite"/>
    </source>
</evidence>
<dbReference type="RefSeq" id="WP_274200701.1">
    <property type="nucleotide sequence ID" value="NZ_JAQZAO010000005.1"/>
</dbReference>
<organism evidence="2 3">
    <name type="scientific">Actinomycetospora lemnae</name>
    <dbReference type="NCBI Taxonomy" id="3019891"/>
    <lineage>
        <taxon>Bacteria</taxon>
        <taxon>Bacillati</taxon>
        <taxon>Actinomycetota</taxon>
        <taxon>Actinomycetes</taxon>
        <taxon>Pseudonocardiales</taxon>
        <taxon>Pseudonocardiaceae</taxon>
        <taxon>Actinomycetospora</taxon>
    </lineage>
</organism>
<sequence length="172" mass="18319">MVDGDTFVLRSGERVRVLGIDSCEMSSDHGPDAKSAAFSFLSGSQLTLSTEPGVDRDQYGRLLRYVSTNEGDMGEHMVTGTHTAVYAGQSDASPDRLRRLQAEDGNGRTCDEPEYSPAPEPDGDPGPRDEPDSSRDDDSGSSSSERRRSGNSGHPCLPGERDGDGDGYCGEG</sequence>
<comment type="caution">
    <text evidence="2">The sequence shown here is derived from an EMBL/GenBank/DDBJ whole genome shotgun (WGS) entry which is preliminary data.</text>
</comment>
<gene>
    <name evidence="2" type="ORF">PGB27_12560</name>
</gene>
<evidence type="ECO:0000313" key="3">
    <source>
        <dbReference type="Proteomes" id="UP001300763"/>
    </source>
</evidence>
<feature type="compositionally biased region" description="Basic and acidic residues" evidence="1">
    <location>
        <begin position="93"/>
        <end position="111"/>
    </location>
</feature>
<dbReference type="EMBL" id="JAQZAO010000005">
    <property type="protein sequence ID" value="MDD7966171.1"/>
    <property type="molecule type" value="Genomic_DNA"/>
</dbReference>
<accession>A0ABT5SU08</accession>
<dbReference type="Proteomes" id="UP001300763">
    <property type="component" value="Unassembled WGS sequence"/>
</dbReference>
<feature type="compositionally biased region" description="Basic and acidic residues" evidence="1">
    <location>
        <begin position="125"/>
        <end position="148"/>
    </location>
</feature>
<evidence type="ECO:0000313" key="2">
    <source>
        <dbReference type="EMBL" id="MDD7966171.1"/>
    </source>
</evidence>
<reference evidence="2 3" key="1">
    <citation type="submission" date="2023-02" db="EMBL/GenBank/DDBJ databases">
        <title>Genome sequencing required for Actinomycetospora new species description.</title>
        <authorList>
            <person name="Saimee Y."/>
            <person name="Duangmal K."/>
        </authorList>
    </citation>
    <scope>NUCLEOTIDE SEQUENCE [LARGE SCALE GENOMIC DNA]</scope>
    <source>
        <strain evidence="2 3">DW7H6</strain>
    </source>
</reference>
<keyword evidence="3" id="KW-1185">Reference proteome</keyword>